<reference evidence="1" key="1">
    <citation type="submission" date="2022-12" db="EMBL/GenBank/DDBJ databases">
        <title>Complete genome sequence of an Australian strain of Rouxiella badensis DAR84756 and resolution of the R. badensis DSM100043 and R. chamberiensis DSM28324 genomes.</title>
        <authorList>
            <person name="Paul S."/>
            <person name="Anderson P.J."/>
            <person name="Maynard G."/>
            <person name="Dyall-Smith M."/>
            <person name="Kudinha T."/>
        </authorList>
    </citation>
    <scope>NUCLEOTIDE SEQUENCE</scope>
    <source>
        <strain evidence="1">DSM 28324</strain>
    </source>
</reference>
<dbReference type="Proteomes" id="UP001164712">
    <property type="component" value="Chromosome"/>
</dbReference>
<accession>A0ABY7HUG0</accession>
<evidence type="ECO:0000313" key="2">
    <source>
        <dbReference type="Proteomes" id="UP001164712"/>
    </source>
</evidence>
<keyword evidence="2" id="KW-1185">Reference proteome</keyword>
<gene>
    <name evidence="1" type="ORF">O1V66_09150</name>
</gene>
<evidence type="ECO:0000313" key="1">
    <source>
        <dbReference type="EMBL" id="WAT02679.1"/>
    </source>
</evidence>
<proteinExistence type="predicted"/>
<protein>
    <submittedName>
        <fullName evidence="1">Uncharacterized protein</fullName>
    </submittedName>
</protein>
<sequence>MNNINGNISVIPSFSSNSSAQPMTLEARIKESVIESALTPFEESYRKLVKHIFDQSLQELQQKIDDEKEPISW</sequence>
<dbReference type="EMBL" id="CP114058">
    <property type="protein sequence ID" value="WAT02679.1"/>
    <property type="molecule type" value="Genomic_DNA"/>
</dbReference>
<name>A0ABY7HUG0_9GAMM</name>
<organism evidence="1 2">
    <name type="scientific">Rouxiella chamberiensis</name>
    <dbReference type="NCBI Taxonomy" id="1513468"/>
    <lineage>
        <taxon>Bacteria</taxon>
        <taxon>Pseudomonadati</taxon>
        <taxon>Pseudomonadota</taxon>
        <taxon>Gammaproteobacteria</taxon>
        <taxon>Enterobacterales</taxon>
        <taxon>Yersiniaceae</taxon>
        <taxon>Rouxiella</taxon>
    </lineage>
</organism>
<dbReference type="RefSeq" id="WP_045046700.1">
    <property type="nucleotide sequence ID" value="NZ_CP114058.1"/>
</dbReference>